<evidence type="ECO:0000256" key="3">
    <source>
        <dbReference type="ARBA" id="ARBA00005385"/>
    </source>
</evidence>
<dbReference type="PANTHER" id="PTHR15431:SF4">
    <property type="entry name" value="PROTEIN TONNEAU 1B"/>
    <property type="match status" value="1"/>
</dbReference>
<proteinExistence type="inferred from homology"/>
<keyword evidence="7" id="KW-0966">Cell projection</keyword>
<feature type="domain" description="FGFR1 oncogene partner (FOP) N-terminal dimerisation" evidence="8">
    <location>
        <begin position="55"/>
        <end position="111"/>
    </location>
</feature>
<dbReference type="Gene3D" id="1.20.960.40">
    <property type="match status" value="1"/>
</dbReference>
<dbReference type="EMBL" id="MCFH01000011">
    <property type="protein sequence ID" value="ORX54331.1"/>
    <property type="molecule type" value="Genomic_DNA"/>
</dbReference>
<evidence type="ECO:0000256" key="2">
    <source>
        <dbReference type="ARBA" id="ARBA00004300"/>
    </source>
</evidence>
<reference evidence="9 10" key="2">
    <citation type="submission" date="2016-08" db="EMBL/GenBank/DDBJ databases">
        <title>Pervasive Adenine N6-methylation of Active Genes in Fungi.</title>
        <authorList>
            <consortium name="DOE Joint Genome Institute"/>
            <person name="Mondo S.J."/>
            <person name="Dannebaum R.O."/>
            <person name="Kuo R.C."/>
            <person name="Labutti K."/>
            <person name="Haridas S."/>
            <person name="Kuo A."/>
            <person name="Salamov A."/>
            <person name="Ahrendt S.R."/>
            <person name="Lipzen A."/>
            <person name="Sullivan W."/>
            <person name="Andreopoulos W.B."/>
            <person name="Clum A."/>
            <person name="Lindquist E."/>
            <person name="Daum C."/>
            <person name="Ramamoorthy G.K."/>
            <person name="Gryganskyi A."/>
            <person name="Culley D."/>
            <person name="Magnuson J.K."/>
            <person name="James T.Y."/>
            <person name="O'Malley M.A."/>
            <person name="Stajich J.E."/>
            <person name="Spatafora J.W."/>
            <person name="Visel A."/>
            <person name="Grigoriev I.V."/>
        </authorList>
    </citation>
    <scope>NUCLEOTIDE SEQUENCE [LARGE SCALE GENOMIC DNA]</scope>
    <source>
        <strain evidence="10">finn</strain>
    </source>
</reference>
<protein>
    <recommendedName>
        <fullName evidence="8">FGFR1 oncogene partner (FOP) N-terminal dimerisation domain-containing protein</fullName>
    </recommendedName>
</protein>
<comment type="similarity">
    <text evidence="3">Belongs to the CEP43 family.</text>
</comment>
<evidence type="ECO:0000256" key="5">
    <source>
        <dbReference type="ARBA" id="ARBA00022794"/>
    </source>
</evidence>
<keyword evidence="10" id="KW-1185">Reference proteome</keyword>
<evidence type="ECO:0000256" key="6">
    <source>
        <dbReference type="ARBA" id="ARBA00023212"/>
    </source>
</evidence>
<name>A0A1Y1VGM0_9FUNG</name>
<dbReference type="GO" id="GO:0005815">
    <property type="term" value="C:microtubule organizing center"/>
    <property type="evidence" value="ECO:0007669"/>
    <property type="project" value="InterPro"/>
</dbReference>
<comment type="subcellular location">
    <subcellularLocation>
        <location evidence="1">Cytoplasm</location>
        <location evidence="1">Cytoskeleton</location>
        <location evidence="1">Cilium basal body</location>
    </subcellularLocation>
    <subcellularLocation>
        <location evidence="2">Cytoplasm</location>
        <location evidence="2">Cytoskeleton</location>
        <location evidence="2">Microtubule organizing center</location>
        <location evidence="2">Centrosome</location>
    </subcellularLocation>
</comment>
<dbReference type="AlphaFoldDB" id="A0A1Y1VGM0"/>
<gene>
    <name evidence="9" type="ORF">BCR36DRAFT_396403</name>
</gene>
<dbReference type="InterPro" id="IPR018993">
    <property type="entry name" value="FOP_dimerisation-dom_N"/>
</dbReference>
<dbReference type="InterPro" id="IPR006594">
    <property type="entry name" value="LisH"/>
</dbReference>
<evidence type="ECO:0000256" key="7">
    <source>
        <dbReference type="ARBA" id="ARBA00023273"/>
    </source>
</evidence>
<dbReference type="PROSITE" id="PS50896">
    <property type="entry name" value="LISH"/>
    <property type="match status" value="1"/>
</dbReference>
<evidence type="ECO:0000313" key="9">
    <source>
        <dbReference type="EMBL" id="ORX54331.1"/>
    </source>
</evidence>
<accession>A0A1Y1VGM0</accession>
<dbReference type="GO" id="GO:0030030">
    <property type="term" value="P:cell projection organization"/>
    <property type="evidence" value="ECO:0007669"/>
    <property type="project" value="UniProtKB-KW"/>
</dbReference>
<evidence type="ECO:0000259" key="8">
    <source>
        <dbReference type="Pfam" id="PF09398"/>
    </source>
</evidence>
<comment type="caution">
    <text evidence="9">The sequence shown here is derived from an EMBL/GenBank/DDBJ whole genome shotgun (WGS) entry which is preliminary data.</text>
</comment>
<keyword evidence="4" id="KW-0963">Cytoplasm</keyword>
<organism evidence="9 10">
    <name type="scientific">Piromyces finnis</name>
    <dbReference type="NCBI Taxonomy" id="1754191"/>
    <lineage>
        <taxon>Eukaryota</taxon>
        <taxon>Fungi</taxon>
        <taxon>Fungi incertae sedis</taxon>
        <taxon>Chytridiomycota</taxon>
        <taxon>Chytridiomycota incertae sedis</taxon>
        <taxon>Neocallimastigomycetes</taxon>
        <taxon>Neocallimastigales</taxon>
        <taxon>Neocallimastigaceae</taxon>
        <taxon>Piromyces</taxon>
    </lineage>
</organism>
<evidence type="ECO:0000256" key="1">
    <source>
        <dbReference type="ARBA" id="ARBA00004120"/>
    </source>
</evidence>
<dbReference type="PANTHER" id="PTHR15431">
    <property type="entry name" value="FGFR1 ONCOGENE PARTNER/LISH DOMAIN-CONTAINING PROTEIN"/>
    <property type="match status" value="1"/>
</dbReference>
<sequence length="176" mass="19935">MNSKSTKELEQLKQLVSDSLVKDGTLGKIKAELRASVFSVINANKNSEIQLKNHDENIKKINSIKNLDGGIKMLELICDFLNFYGMTYTKSVLLAEASLMDNSNNIDLIDKISSATNNILNNRKSEIIIDDNEEKSDEAISDYMVTDTDLQTSDCSLTSENLSRYDYYEEPEFREN</sequence>
<dbReference type="GO" id="GO:0034453">
    <property type="term" value="P:microtubule anchoring"/>
    <property type="evidence" value="ECO:0007669"/>
    <property type="project" value="InterPro"/>
</dbReference>
<evidence type="ECO:0000313" key="10">
    <source>
        <dbReference type="Proteomes" id="UP000193719"/>
    </source>
</evidence>
<dbReference type="Pfam" id="PF09398">
    <property type="entry name" value="FOP_dimer"/>
    <property type="match status" value="1"/>
</dbReference>
<dbReference type="Proteomes" id="UP000193719">
    <property type="component" value="Unassembled WGS sequence"/>
</dbReference>
<evidence type="ECO:0000256" key="4">
    <source>
        <dbReference type="ARBA" id="ARBA00022490"/>
    </source>
</evidence>
<keyword evidence="6" id="KW-0206">Cytoskeleton</keyword>
<keyword evidence="5" id="KW-0970">Cilium biogenesis/degradation</keyword>
<dbReference type="OrthoDB" id="2160638at2759"/>
<reference evidence="9 10" key="1">
    <citation type="submission" date="2016-08" db="EMBL/GenBank/DDBJ databases">
        <title>Genomes of anaerobic fungi encode conserved fungal cellulosomes for biomass hydrolysis.</title>
        <authorList>
            <consortium name="DOE Joint Genome Institute"/>
            <person name="Haitjema C.H."/>
            <person name="Gilmore S.P."/>
            <person name="Henske J.K."/>
            <person name="Solomon K.V."/>
            <person name="De Groot R."/>
            <person name="Kuo A."/>
            <person name="Mondo S.J."/>
            <person name="Salamov A.A."/>
            <person name="Labutti K."/>
            <person name="Zhao Z."/>
            <person name="Chiniquy J."/>
            <person name="Barry K."/>
            <person name="Brewer H.M."/>
            <person name="Purvine S.O."/>
            <person name="Wright A.T."/>
            <person name="Boxma B."/>
            <person name="Van Alen T."/>
            <person name="Hackstein J.H."/>
            <person name="Baker S.E."/>
            <person name="Grigoriev I.V."/>
            <person name="O'Malley M.A."/>
        </authorList>
    </citation>
    <scope>NUCLEOTIDE SEQUENCE [LARGE SCALE GENOMIC DNA]</scope>
    <source>
        <strain evidence="10">finn</strain>
    </source>
</reference>